<keyword evidence="1" id="KW-0732">Signal</keyword>
<sequence length="65" mass="7353">MPLRGRRMFWGCAGMLLCLAGLLLPRSAASPCLEQCRCYMNTLFCQEPNTIQNLAQLRGLENFTE</sequence>
<dbReference type="Proteomes" id="UP001178461">
    <property type="component" value="Chromosome 16"/>
</dbReference>
<feature type="chain" id="PRO_5041349709" evidence="1">
    <location>
        <begin position="30"/>
        <end position="65"/>
    </location>
</feature>
<organism evidence="2 3">
    <name type="scientific">Podarcis lilfordi</name>
    <name type="common">Lilford's wall lizard</name>
    <dbReference type="NCBI Taxonomy" id="74358"/>
    <lineage>
        <taxon>Eukaryota</taxon>
        <taxon>Metazoa</taxon>
        <taxon>Chordata</taxon>
        <taxon>Craniata</taxon>
        <taxon>Vertebrata</taxon>
        <taxon>Euteleostomi</taxon>
        <taxon>Lepidosauria</taxon>
        <taxon>Squamata</taxon>
        <taxon>Bifurcata</taxon>
        <taxon>Unidentata</taxon>
        <taxon>Episquamata</taxon>
        <taxon>Laterata</taxon>
        <taxon>Lacertibaenia</taxon>
        <taxon>Lacertidae</taxon>
        <taxon>Podarcis</taxon>
    </lineage>
</organism>
<feature type="signal peptide" evidence="1">
    <location>
        <begin position="1"/>
        <end position="29"/>
    </location>
</feature>
<reference evidence="2" key="1">
    <citation type="submission" date="2022-12" db="EMBL/GenBank/DDBJ databases">
        <authorList>
            <person name="Alioto T."/>
            <person name="Alioto T."/>
            <person name="Gomez Garrido J."/>
        </authorList>
    </citation>
    <scope>NUCLEOTIDE SEQUENCE</scope>
</reference>
<gene>
    <name evidence="2" type="ORF">PODLI_1B006129</name>
</gene>
<dbReference type="EMBL" id="OX395143">
    <property type="protein sequence ID" value="CAI5798677.1"/>
    <property type="molecule type" value="Genomic_DNA"/>
</dbReference>
<evidence type="ECO:0000313" key="2">
    <source>
        <dbReference type="EMBL" id="CAI5798677.1"/>
    </source>
</evidence>
<name>A0AA35LM07_9SAUR</name>
<feature type="non-terminal residue" evidence="2">
    <location>
        <position position="65"/>
    </location>
</feature>
<evidence type="ECO:0000256" key="1">
    <source>
        <dbReference type="SAM" id="SignalP"/>
    </source>
</evidence>
<dbReference type="AlphaFoldDB" id="A0AA35LM07"/>
<protein>
    <submittedName>
        <fullName evidence="2">Uncharacterized protein</fullName>
    </submittedName>
</protein>
<evidence type="ECO:0000313" key="3">
    <source>
        <dbReference type="Proteomes" id="UP001178461"/>
    </source>
</evidence>
<keyword evidence="3" id="KW-1185">Reference proteome</keyword>
<proteinExistence type="predicted"/>
<accession>A0AA35LM07</accession>